<dbReference type="AlphaFoldDB" id="A0A813P380"/>
<accession>A0A813P380</accession>
<organism evidence="2 4">
    <name type="scientific">Adineta steineri</name>
    <dbReference type="NCBI Taxonomy" id="433720"/>
    <lineage>
        <taxon>Eukaryota</taxon>
        <taxon>Metazoa</taxon>
        <taxon>Spiralia</taxon>
        <taxon>Gnathifera</taxon>
        <taxon>Rotifera</taxon>
        <taxon>Eurotatoria</taxon>
        <taxon>Bdelloidea</taxon>
        <taxon>Adinetida</taxon>
        <taxon>Adinetidae</taxon>
        <taxon>Adineta</taxon>
    </lineage>
</organism>
<dbReference type="OrthoDB" id="10037194at2759"/>
<reference evidence="2" key="1">
    <citation type="submission" date="2021-02" db="EMBL/GenBank/DDBJ databases">
        <authorList>
            <person name="Nowell W R."/>
        </authorList>
    </citation>
    <scope>NUCLEOTIDE SEQUENCE</scope>
</reference>
<comment type="caution">
    <text evidence="2">The sequence shown here is derived from an EMBL/GenBank/DDBJ whole genome shotgun (WGS) entry which is preliminary data.</text>
</comment>
<evidence type="ECO:0000313" key="3">
    <source>
        <dbReference type="EMBL" id="CAF3773155.1"/>
    </source>
</evidence>
<sequence>MSLLRNFIIFLIYINSLSYALQCTTDCYFQSNLSTTFEIPKSCNQIILAKNCGIRMSFSYSPYYSSLSFNLQHSNYSLGDFYSASVELSDGGSFDFYYSIDHTCNHKDDCAIEFANNNIRNILRRLDFNHADLIRELSPLLSTNVSIETSDVACFDSNERVRQCGIVTKPGQCQAVQQLTGRQKTNRTCNYEAYRGAKSVSIYDFGSFASFSITCNRSLCNGPMTQQAIKEIMFKYNITKTTDGRLNNGLRLSLSSTFLLSIIVFLLYA</sequence>
<evidence type="ECO:0000313" key="2">
    <source>
        <dbReference type="EMBL" id="CAF0744383.1"/>
    </source>
</evidence>
<feature type="signal peptide" evidence="1">
    <location>
        <begin position="1"/>
        <end position="20"/>
    </location>
</feature>
<gene>
    <name evidence="3" type="ORF">OKA104_LOCUS16934</name>
    <name evidence="2" type="ORF">VCS650_LOCUS854</name>
</gene>
<name>A0A813P380_9BILA</name>
<dbReference type="EMBL" id="CAJNON010000004">
    <property type="protein sequence ID" value="CAF0744383.1"/>
    <property type="molecule type" value="Genomic_DNA"/>
</dbReference>
<evidence type="ECO:0000313" key="4">
    <source>
        <dbReference type="Proteomes" id="UP000663891"/>
    </source>
</evidence>
<evidence type="ECO:0000256" key="1">
    <source>
        <dbReference type="SAM" id="SignalP"/>
    </source>
</evidence>
<protein>
    <submittedName>
        <fullName evidence="2">Uncharacterized protein</fullName>
    </submittedName>
</protein>
<dbReference type="Proteomes" id="UP000663891">
    <property type="component" value="Unassembled WGS sequence"/>
</dbReference>
<dbReference type="Proteomes" id="UP000663881">
    <property type="component" value="Unassembled WGS sequence"/>
</dbReference>
<feature type="chain" id="PRO_5036222514" evidence="1">
    <location>
        <begin position="21"/>
        <end position="269"/>
    </location>
</feature>
<keyword evidence="1" id="KW-0732">Signal</keyword>
<dbReference type="EMBL" id="CAJOAY010000989">
    <property type="protein sequence ID" value="CAF3773155.1"/>
    <property type="molecule type" value="Genomic_DNA"/>
</dbReference>
<proteinExistence type="predicted"/>